<accession>A0ACB8R8G7</accession>
<dbReference type="EMBL" id="MU276198">
    <property type="protein sequence ID" value="KAI0040405.1"/>
    <property type="molecule type" value="Genomic_DNA"/>
</dbReference>
<comment type="caution">
    <text evidence="1">The sequence shown here is derived from an EMBL/GenBank/DDBJ whole genome shotgun (WGS) entry which is preliminary data.</text>
</comment>
<reference evidence="1" key="1">
    <citation type="submission" date="2021-02" db="EMBL/GenBank/DDBJ databases">
        <authorList>
            <consortium name="DOE Joint Genome Institute"/>
            <person name="Ahrendt S."/>
            <person name="Looney B.P."/>
            <person name="Miyauchi S."/>
            <person name="Morin E."/>
            <person name="Drula E."/>
            <person name="Courty P.E."/>
            <person name="Chicoki N."/>
            <person name="Fauchery L."/>
            <person name="Kohler A."/>
            <person name="Kuo A."/>
            <person name="Labutti K."/>
            <person name="Pangilinan J."/>
            <person name="Lipzen A."/>
            <person name="Riley R."/>
            <person name="Andreopoulos W."/>
            <person name="He G."/>
            <person name="Johnson J."/>
            <person name="Barry K.W."/>
            <person name="Grigoriev I.V."/>
            <person name="Nagy L."/>
            <person name="Hibbett D."/>
            <person name="Henrissat B."/>
            <person name="Matheny P.B."/>
            <person name="Labbe J."/>
            <person name="Martin F."/>
        </authorList>
    </citation>
    <scope>NUCLEOTIDE SEQUENCE</scope>
    <source>
        <strain evidence="1">FP105234-sp</strain>
    </source>
</reference>
<keyword evidence="2" id="KW-1185">Reference proteome</keyword>
<organism evidence="1 2">
    <name type="scientific">Auriscalpium vulgare</name>
    <dbReference type="NCBI Taxonomy" id="40419"/>
    <lineage>
        <taxon>Eukaryota</taxon>
        <taxon>Fungi</taxon>
        <taxon>Dikarya</taxon>
        <taxon>Basidiomycota</taxon>
        <taxon>Agaricomycotina</taxon>
        <taxon>Agaricomycetes</taxon>
        <taxon>Russulales</taxon>
        <taxon>Auriscalpiaceae</taxon>
        <taxon>Auriscalpium</taxon>
    </lineage>
</organism>
<gene>
    <name evidence="1" type="ORF">FA95DRAFT_1649555</name>
</gene>
<proteinExistence type="predicted"/>
<protein>
    <submittedName>
        <fullName evidence="1">Uncharacterized protein</fullName>
    </submittedName>
</protein>
<dbReference type="Proteomes" id="UP000814033">
    <property type="component" value="Unassembled WGS sequence"/>
</dbReference>
<evidence type="ECO:0000313" key="1">
    <source>
        <dbReference type="EMBL" id="KAI0040405.1"/>
    </source>
</evidence>
<reference evidence="1" key="2">
    <citation type="journal article" date="2022" name="New Phytol.">
        <title>Evolutionary transition to the ectomycorrhizal habit in the genomes of a hyperdiverse lineage of mushroom-forming fungi.</title>
        <authorList>
            <person name="Looney B."/>
            <person name="Miyauchi S."/>
            <person name="Morin E."/>
            <person name="Drula E."/>
            <person name="Courty P.E."/>
            <person name="Kohler A."/>
            <person name="Kuo A."/>
            <person name="LaButti K."/>
            <person name="Pangilinan J."/>
            <person name="Lipzen A."/>
            <person name="Riley R."/>
            <person name="Andreopoulos W."/>
            <person name="He G."/>
            <person name="Johnson J."/>
            <person name="Nolan M."/>
            <person name="Tritt A."/>
            <person name="Barry K.W."/>
            <person name="Grigoriev I.V."/>
            <person name="Nagy L.G."/>
            <person name="Hibbett D."/>
            <person name="Henrissat B."/>
            <person name="Matheny P.B."/>
            <person name="Labbe J."/>
            <person name="Martin F.M."/>
        </authorList>
    </citation>
    <scope>NUCLEOTIDE SEQUENCE</scope>
    <source>
        <strain evidence="1">FP105234-sp</strain>
    </source>
</reference>
<name>A0ACB8R8G7_9AGAM</name>
<sequence length="253" mass="27142">MCSVKLKACKCGLCEDYMGNTSLWLLKAVLSPFETPGYADRDISETIKPEHCSETLNLDRTLGPVGDALRCCATMGCSGNEVGGECNMCRAEGNKGMFDVEAIERAENAKTEATRAGGVSARARVAANTALWKKLAVAGGLRRFLDGENRIAELSGRVLGVAEVFEGASPNGFDAFLRRTSRGGLAANQEVIEGEEREREGMDAQSGALCGSGSVNSGVERWIHSTAGCRRYMSRMDAATLRVLSRRRAIDTC</sequence>
<evidence type="ECO:0000313" key="2">
    <source>
        <dbReference type="Proteomes" id="UP000814033"/>
    </source>
</evidence>